<reference evidence="3 4" key="1">
    <citation type="submission" date="2018-02" db="EMBL/GenBank/DDBJ databases">
        <authorList>
            <person name="Cohen D.B."/>
            <person name="Kent A.D."/>
        </authorList>
    </citation>
    <scope>NUCLEOTIDE SEQUENCE [LARGE SCALE GENOMIC DNA]</scope>
    <source>
        <strain evidence="3 4">ULC007</strain>
    </source>
</reference>
<protein>
    <submittedName>
        <fullName evidence="3">DUF3598 domain-containing protein</fullName>
    </submittedName>
</protein>
<dbReference type="SUPFAM" id="SSF50814">
    <property type="entry name" value="Lipocalins"/>
    <property type="match status" value="2"/>
</dbReference>
<dbReference type="EMBL" id="PVWG01000029">
    <property type="protein sequence ID" value="PSB17361.1"/>
    <property type="molecule type" value="Genomic_DNA"/>
</dbReference>
<evidence type="ECO:0000259" key="1">
    <source>
        <dbReference type="Pfam" id="PF12204"/>
    </source>
</evidence>
<gene>
    <name evidence="3" type="ORF">C7B65_18985</name>
</gene>
<accession>A0A2T1DAB1</accession>
<dbReference type="InterPro" id="IPR012674">
    <property type="entry name" value="Calycin"/>
</dbReference>
<dbReference type="Pfam" id="PF21053">
    <property type="entry name" value="BFA1_C"/>
    <property type="match status" value="1"/>
</dbReference>
<proteinExistence type="predicted"/>
<evidence type="ECO:0000259" key="2">
    <source>
        <dbReference type="Pfam" id="PF21053"/>
    </source>
</evidence>
<dbReference type="InterPro" id="IPR048378">
    <property type="entry name" value="BFA1-like_C"/>
</dbReference>
<dbReference type="PANTHER" id="PTHR33404:SF1">
    <property type="entry name" value="SLL0497 PROTEIN"/>
    <property type="match status" value="1"/>
</dbReference>
<dbReference type="RefSeq" id="WP_073074295.1">
    <property type="nucleotide sequence ID" value="NZ_MPPI01000033.1"/>
</dbReference>
<dbReference type="Proteomes" id="UP000238634">
    <property type="component" value="Unassembled WGS sequence"/>
</dbReference>
<feature type="domain" description="Biogenesis factor required for ATP synthase 1-like C-terminal" evidence="2">
    <location>
        <begin position="135"/>
        <end position="264"/>
    </location>
</feature>
<dbReference type="InterPro" id="IPR022017">
    <property type="entry name" value="BFA1-like_DUF3598"/>
</dbReference>
<comment type="caution">
    <text evidence="3">The sequence shown here is derived from an EMBL/GenBank/DDBJ whole genome shotgun (WGS) entry which is preliminary data.</text>
</comment>
<dbReference type="PANTHER" id="PTHR33404">
    <property type="entry name" value="CELL DIVISION TOPOLOGICAL SPECIFICITY FACTOR HOMOLOG, CHLOROPLASTIC"/>
    <property type="match status" value="1"/>
</dbReference>
<feature type="domain" description="DUF3598" evidence="1">
    <location>
        <begin position="1"/>
        <end position="129"/>
    </location>
</feature>
<dbReference type="GO" id="GO:0005886">
    <property type="term" value="C:plasma membrane"/>
    <property type="evidence" value="ECO:0007669"/>
    <property type="project" value="TreeGrafter"/>
</dbReference>
<dbReference type="STRING" id="1920490.GCA_001895925_01873"/>
<dbReference type="GO" id="GO:0000918">
    <property type="term" value="P:division septum site selection"/>
    <property type="evidence" value="ECO:0007669"/>
    <property type="project" value="TreeGrafter"/>
</dbReference>
<name>A0A2T1DAB1_9CYAN</name>
<evidence type="ECO:0000313" key="3">
    <source>
        <dbReference type="EMBL" id="PSB17361.1"/>
    </source>
</evidence>
<evidence type="ECO:0000313" key="4">
    <source>
        <dbReference type="Proteomes" id="UP000238634"/>
    </source>
</evidence>
<dbReference type="AlphaFoldDB" id="A0A2T1DAB1"/>
<dbReference type="Pfam" id="PF12204">
    <property type="entry name" value="DUF3598_N"/>
    <property type="match status" value="1"/>
</dbReference>
<reference evidence="3 4" key="2">
    <citation type="submission" date="2018-03" db="EMBL/GenBank/DDBJ databases">
        <title>The ancient ancestry and fast evolution of plastids.</title>
        <authorList>
            <person name="Moore K.R."/>
            <person name="Magnabosco C."/>
            <person name="Momper L."/>
            <person name="Gold D.A."/>
            <person name="Bosak T."/>
            <person name="Fournier G.P."/>
        </authorList>
    </citation>
    <scope>NUCLEOTIDE SEQUENCE [LARGE SCALE GENOMIC DNA]</scope>
    <source>
        <strain evidence="3 4">ULC007</strain>
    </source>
</reference>
<sequence length="266" mass="29808">MKSQWDCFLQNLGEWQGSFTQFSPRGEILSDTPSLLSLEGLDNNQKVRLTLRRAGKEDLVAEYSTIGGGLRFCENGAFSTGSMQFAPYTQFGAELALLHDDRRLRLVQLFNKESQLEQLTLIREQRVGTNAPEFPLLTVDDLVGEWNGEAVTIYPDGRSPDSYQTSLKLHREGSDRLVQELSFGGERTIASTATIHGSVLSFEQIQVLLLPGGASSTCPVQIKLGQPLFLEVGWLLQPDLRQRLIRRYSDKGEWVSLTLLTERKTS</sequence>
<organism evidence="3 4">
    <name type="scientific">Phormidesmis priestleyi ULC007</name>
    <dbReference type="NCBI Taxonomy" id="1920490"/>
    <lineage>
        <taxon>Bacteria</taxon>
        <taxon>Bacillati</taxon>
        <taxon>Cyanobacteriota</taxon>
        <taxon>Cyanophyceae</taxon>
        <taxon>Leptolyngbyales</taxon>
        <taxon>Leptolyngbyaceae</taxon>
        <taxon>Phormidesmis</taxon>
    </lineage>
</organism>
<dbReference type="Gene3D" id="2.40.128.20">
    <property type="match status" value="2"/>
</dbReference>
<keyword evidence="4" id="KW-1185">Reference proteome</keyword>
<dbReference type="OrthoDB" id="516684at2"/>